<feature type="compositionally biased region" description="Basic residues" evidence="1">
    <location>
        <begin position="298"/>
        <end position="312"/>
    </location>
</feature>
<reference evidence="2" key="1">
    <citation type="submission" date="2021-03" db="EMBL/GenBank/DDBJ databases">
        <authorList>
            <person name="Bekaert M."/>
        </authorList>
    </citation>
    <scope>NUCLEOTIDE SEQUENCE</scope>
</reference>
<dbReference type="Proteomes" id="UP000683360">
    <property type="component" value="Unassembled WGS sequence"/>
</dbReference>
<evidence type="ECO:0000256" key="1">
    <source>
        <dbReference type="SAM" id="MobiDB-lite"/>
    </source>
</evidence>
<organism evidence="2 3">
    <name type="scientific">Mytilus edulis</name>
    <name type="common">Blue mussel</name>
    <dbReference type="NCBI Taxonomy" id="6550"/>
    <lineage>
        <taxon>Eukaryota</taxon>
        <taxon>Metazoa</taxon>
        <taxon>Spiralia</taxon>
        <taxon>Lophotrochozoa</taxon>
        <taxon>Mollusca</taxon>
        <taxon>Bivalvia</taxon>
        <taxon>Autobranchia</taxon>
        <taxon>Pteriomorphia</taxon>
        <taxon>Mytilida</taxon>
        <taxon>Mytiloidea</taxon>
        <taxon>Mytilidae</taxon>
        <taxon>Mytilinae</taxon>
        <taxon>Mytilus</taxon>
    </lineage>
</organism>
<proteinExistence type="predicted"/>
<dbReference type="EMBL" id="CAJPWZ010001018">
    <property type="protein sequence ID" value="CAG2205220.1"/>
    <property type="molecule type" value="Genomic_DNA"/>
</dbReference>
<name>A0A8S3REL3_MYTED</name>
<dbReference type="AlphaFoldDB" id="A0A8S3REL3"/>
<feature type="compositionally biased region" description="Basic and acidic residues" evidence="1">
    <location>
        <begin position="1"/>
        <end position="12"/>
    </location>
</feature>
<sequence>MPPPPQDKRGRGQDTSNEDSVDGEDEDEDIEVDSDCCISFSPETQQSVNIESFKKKLSKKKKLKKKKLKAIANLLKESKPEPALKRSKNKSPSFRRRNANRYAQWMATKTAVEPATEQQTTSVDHTNNTQTEARDTIVGQVLTPTKYKEEPIRVVINRDVVTSPYNPNKASSPDLLHLHNRQGQAQCSIDWCYGFLRRHDLSIRRRTHISQKLPADYEDKLLEFQKYIIKVRKQNNYLLSQIGNADQTPLTFDLPADTTIDHKDTSTANFRSTGNEKKNRFTVKKKENHAKDTPSCKKQPRRHPKYLKRRTPFKANGSEPDNNVVNGDDSHLSSIQSEDNPVEIKGFPQDKHGRGQDLEIVFDSSVNVSQVNGETENEPDLVAKAESSIMGTRKISAEGDRRLYKYPLQDKSAREQVTSEDSDHKEEDIEVESECCISFRPETQQSVEYLIVTY</sequence>
<dbReference type="OrthoDB" id="6158212at2759"/>
<feature type="region of interest" description="Disordered" evidence="1">
    <location>
        <begin position="1"/>
        <end position="33"/>
    </location>
</feature>
<accession>A0A8S3REL3</accession>
<feature type="region of interest" description="Disordered" evidence="1">
    <location>
        <begin position="283"/>
        <end position="355"/>
    </location>
</feature>
<feature type="compositionally biased region" description="Acidic residues" evidence="1">
    <location>
        <begin position="16"/>
        <end position="33"/>
    </location>
</feature>
<evidence type="ECO:0000313" key="3">
    <source>
        <dbReference type="Proteomes" id="UP000683360"/>
    </source>
</evidence>
<comment type="caution">
    <text evidence="2">The sequence shown here is derived from an EMBL/GenBank/DDBJ whole genome shotgun (WGS) entry which is preliminary data.</text>
</comment>
<evidence type="ECO:0000313" key="2">
    <source>
        <dbReference type="EMBL" id="CAG2205220.1"/>
    </source>
</evidence>
<keyword evidence="3" id="KW-1185">Reference proteome</keyword>
<protein>
    <submittedName>
        <fullName evidence="2">Uncharacterized protein</fullName>
    </submittedName>
</protein>
<gene>
    <name evidence="2" type="ORF">MEDL_19651</name>
</gene>